<dbReference type="Gene3D" id="2.60.120.200">
    <property type="match status" value="1"/>
</dbReference>
<evidence type="ECO:0000313" key="4">
    <source>
        <dbReference type="Proteomes" id="UP000035213"/>
    </source>
</evidence>
<dbReference type="RefSeq" id="WP_053328465.1">
    <property type="nucleotide sequence ID" value="NZ_CP009928.1"/>
</dbReference>
<evidence type="ECO:0000256" key="2">
    <source>
        <dbReference type="SAM" id="SignalP"/>
    </source>
</evidence>
<protein>
    <recommendedName>
        <fullName evidence="5">T9SS type A sorting domain-containing protein</fullName>
    </recommendedName>
</protein>
<dbReference type="EMBL" id="CP009928">
    <property type="protein sequence ID" value="AKK73679.1"/>
    <property type="molecule type" value="Genomic_DNA"/>
</dbReference>
<feature type="signal peptide" evidence="2">
    <location>
        <begin position="1"/>
        <end position="19"/>
    </location>
</feature>
<dbReference type="AlphaFoldDB" id="A0A0G3M4A8"/>
<dbReference type="PATRIC" id="fig|1324352.5.peg.3058"/>
<reference evidence="3 4" key="1">
    <citation type="submission" date="2014-11" db="EMBL/GenBank/DDBJ databases">
        <authorList>
            <person name="Park G.-S."/>
            <person name="Hong S.-J."/>
            <person name="Jung B.K."/>
            <person name="Khan A.R."/>
            <person name="Kwak Y."/>
            <person name="Shin J.-H."/>
        </authorList>
    </citation>
    <scope>NUCLEOTIDE SEQUENCE [LARGE SCALE GENOMIC DNA]</scope>
    <source>
        <strain evidence="3 4">DSM 27622</strain>
    </source>
</reference>
<accession>A0A0G3M4A8</accession>
<feature type="chain" id="PRO_5005185049" description="T9SS type A sorting domain-containing protein" evidence="2">
    <location>
        <begin position="20"/>
        <end position="270"/>
    </location>
</feature>
<dbReference type="Proteomes" id="UP000035213">
    <property type="component" value="Chromosome"/>
</dbReference>
<name>A0A0G3M4A8_CHRGL</name>
<dbReference type="OrthoDB" id="1273458at2"/>
<dbReference type="NCBIfam" id="TIGR04183">
    <property type="entry name" value="Por_Secre_tail"/>
    <property type="match status" value="1"/>
</dbReference>
<evidence type="ECO:0008006" key="5">
    <source>
        <dbReference type="Google" id="ProtNLM"/>
    </source>
</evidence>
<dbReference type="InterPro" id="IPR026444">
    <property type="entry name" value="Secre_tail"/>
</dbReference>
<keyword evidence="1 2" id="KW-0732">Signal</keyword>
<dbReference type="STRING" id="1324352.OK18_14670"/>
<proteinExistence type="predicted"/>
<dbReference type="KEGG" id="cgn:OK18_14670"/>
<dbReference type="NCBIfam" id="NF038128">
    <property type="entry name" value="choice_anch_J"/>
    <property type="match status" value="1"/>
</dbReference>
<evidence type="ECO:0000313" key="3">
    <source>
        <dbReference type="EMBL" id="AKK73679.1"/>
    </source>
</evidence>
<organism evidence="3 4">
    <name type="scientific">Chryseobacterium gallinarum</name>
    <dbReference type="NCBI Taxonomy" id="1324352"/>
    <lineage>
        <taxon>Bacteria</taxon>
        <taxon>Pseudomonadati</taxon>
        <taxon>Bacteroidota</taxon>
        <taxon>Flavobacteriia</taxon>
        <taxon>Flavobacteriales</taxon>
        <taxon>Weeksellaceae</taxon>
        <taxon>Chryseobacterium group</taxon>
        <taxon>Chryseobacterium</taxon>
    </lineage>
</organism>
<gene>
    <name evidence="3" type="ORF">OK18_14670</name>
</gene>
<sequence length="270" mass="28608">MKLQLLLGTLMFSAFTVKAQVSSINENFDNFTSGNSTFPQSGWSAVVAPMVTGTAPFPVPPRMIVTTGSDKAVQSYSGTNATDSSYLISPQIQSPSGTKTLSFKTTLVSPSPGPGTIQVGVASNPSDMSTFVPVGTPINVTTIGTIQNESIPIPAVTGSYLVFKFTPSSQHVAVQIDDVVYDTSSSLSVRDNHPSAGEIRFAVNADQTALEFIFKTAPKNIRIYSAVGEKVSEGKLIGRQFGISSLPSGVYFLNFETAEGKTISSKFVKK</sequence>
<evidence type="ECO:0000256" key="1">
    <source>
        <dbReference type="ARBA" id="ARBA00022729"/>
    </source>
</evidence>